<evidence type="ECO:0000259" key="20">
    <source>
        <dbReference type="PROSITE" id="PS50113"/>
    </source>
</evidence>
<evidence type="ECO:0000256" key="6">
    <source>
        <dbReference type="ARBA" id="ARBA00022679"/>
    </source>
</evidence>
<feature type="transmembrane region" description="Helical" evidence="16">
    <location>
        <begin position="194"/>
        <end position="216"/>
    </location>
</feature>
<dbReference type="InterPro" id="IPR005467">
    <property type="entry name" value="His_kinase_dom"/>
</dbReference>
<dbReference type="EMBL" id="BAEP01000029">
    <property type="protein sequence ID" value="GAC23738.1"/>
    <property type="molecule type" value="Genomic_DNA"/>
</dbReference>
<dbReference type="InterPro" id="IPR035965">
    <property type="entry name" value="PAS-like_dom_sf"/>
</dbReference>
<accession>K6Z412</accession>
<dbReference type="eggNOG" id="COG3300">
    <property type="taxonomic scope" value="Bacteria"/>
</dbReference>
<dbReference type="InterPro" id="IPR036097">
    <property type="entry name" value="HisK_dim/P_sf"/>
</dbReference>
<dbReference type="Gene3D" id="3.40.50.2300">
    <property type="match status" value="1"/>
</dbReference>
<dbReference type="PROSITE" id="PS50924">
    <property type="entry name" value="MHYT"/>
    <property type="match status" value="1"/>
</dbReference>
<dbReference type="PANTHER" id="PTHR45339:SF1">
    <property type="entry name" value="HYBRID SIGNAL TRANSDUCTION HISTIDINE KINASE J"/>
    <property type="match status" value="1"/>
</dbReference>
<keyword evidence="4" id="KW-1003">Cell membrane</keyword>
<dbReference type="InterPro" id="IPR008207">
    <property type="entry name" value="Sig_transdc_His_kin_Hpt_dom"/>
</dbReference>
<dbReference type="Pfam" id="PF13426">
    <property type="entry name" value="PAS_9"/>
    <property type="match status" value="1"/>
</dbReference>
<feature type="transmembrane region" description="Helical" evidence="16">
    <location>
        <begin position="269"/>
        <end position="292"/>
    </location>
</feature>
<dbReference type="PRINTS" id="PR00344">
    <property type="entry name" value="BCTRLSENSOR"/>
</dbReference>
<dbReference type="InterPro" id="IPR036890">
    <property type="entry name" value="HATPase_C_sf"/>
</dbReference>
<dbReference type="SMART" id="SM00387">
    <property type="entry name" value="HATPase_c"/>
    <property type="match status" value="1"/>
</dbReference>
<dbReference type="Pfam" id="PF03707">
    <property type="entry name" value="MHYT"/>
    <property type="match status" value="3"/>
</dbReference>
<feature type="transmembrane region" description="Helical" evidence="16">
    <location>
        <begin position="57"/>
        <end position="80"/>
    </location>
</feature>
<evidence type="ECO:0000256" key="8">
    <source>
        <dbReference type="ARBA" id="ARBA00022741"/>
    </source>
</evidence>
<feature type="modified residue" description="4-aspartylphosphate" evidence="15">
    <location>
        <position position="863"/>
    </location>
</feature>
<dbReference type="InterPro" id="IPR005330">
    <property type="entry name" value="MHYT_dom"/>
</dbReference>
<feature type="domain" description="PAS" evidence="19">
    <location>
        <begin position="432"/>
        <end position="501"/>
    </location>
</feature>
<evidence type="ECO:0000256" key="5">
    <source>
        <dbReference type="ARBA" id="ARBA00022553"/>
    </source>
</evidence>
<dbReference type="Pfam" id="PF01627">
    <property type="entry name" value="Hpt"/>
    <property type="match status" value="1"/>
</dbReference>
<feature type="transmembrane region" description="Helical" evidence="16">
    <location>
        <begin position="156"/>
        <end position="174"/>
    </location>
</feature>
<sequence>MVFHTIIKNKAGVTGLKVDTLDIYSILFFYSDIMYEAVRTIFAPVDDNLLIVGEFDLMLIVVSVGVAIFASFMAMLVASQSAHIENVVKRRILTLAASVALGGGVWAMHFIGMLAFSLCTPIAYSAGLTATSTLPSILASWIALTTITRKSVSVHRLLVSGILMGTGIGTMHYVGMSAMEMAPLLRYDLGTFSLSIIFAVAFSVLSLWIRFGLTFMNTMRYGKVYRNVISAIVMGLAISGMHYIGMAAARFVRPPGFEFSTQSEYISQYLGFTVAPITIGIIVLVLASNMVLKYKELTEKARLNEARLRATINTSVDGVLGFDSSGIIDSANDAFCQLVGCRPDDITGQDVRVLMKEEDISEFNQYLIDRTKDNDPHALSRGRDAIIRHFNGSLIPIRLAIGQVRLTKESHFVAFMSDLRYRIEMERALREREAQFRSLIGNIPGIAYRCKNTENWPMVFISDAVKSITGYPAEDYVSPAPKRHFYEHVHPDDIADITQKVLPHGEFQLEYRIYNAEGDIRWLLGYGTHVDDDESGQRWLDGFIMDITERKEMEQSLLLAKDKAEQAASARAAFLANMSHEIRTPMNAIIGFSDILLDDAIEPEQKKHLTTINKSAKSLLHLLNDILDSAKLDKGKFALEMRDFSLIEEVDSVVSTLWLGASSKDLYLNVNIDPTVARQFHGAPDRIRQVLTNIVGNAIKFTLEGGIDINIGVKPSGCIDFSISDTGIGMTPEQLALVFDAFGQADASMSRRFGGTGLGTTISKQLVELMGGKISATSEFGQGSCFSFSLPLAPPKSDEPMEAIYQRCTLPPLTMLIVDDIQQNIDLLSLLMKRQGHTIVTARDGKQALLRMRSEKVDLVLMDIQMPIMDGLTSAKERRKQESAESLPYLPIIALTASVLAEDKQAALDAGMDGFANKPVDIELLNVEIAQALGVDLSCEIEEPVTINSNDSQVINERKGISLWGDRRTLFKEINAFVEKHKSDLLSMCQTQKVSDWKVLQTKLHTLKGVSGNLALVQLSELLSEAEHFATTNTEQELRLLLQKIEQAFVAITDCLHNQVQDTNTYSTPDLQNDYQSPHSNEALAPIIESLIRSAQNNEYDEERAQALVDGANNTILDRCKRIQNALDDFEFEQAVDELQQLKMLGFS</sequence>
<evidence type="ECO:0000256" key="7">
    <source>
        <dbReference type="ARBA" id="ARBA00022692"/>
    </source>
</evidence>
<dbReference type="InterPro" id="IPR004358">
    <property type="entry name" value="Sig_transdc_His_kin-like_C"/>
</dbReference>
<dbReference type="CDD" id="cd00082">
    <property type="entry name" value="HisKA"/>
    <property type="match status" value="1"/>
</dbReference>
<dbReference type="FunFam" id="3.30.565.10:FF:000010">
    <property type="entry name" value="Sensor histidine kinase RcsC"/>
    <property type="match status" value="1"/>
</dbReference>
<dbReference type="InterPro" id="IPR001610">
    <property type="entry name" value="PAC"/>
</dbReference>
<dbReference type="Proteomes" id="UP000006263">
    <property type="component" value="Unassembled WGS sequence"/>
</dbReference>
<name>K6Z412_9ALTE</name>
<feature type="domain" description="HPt" evidence="21">
    <location>
        <begin position="966"/>
        <end position="1059"/>
    </location>
</feature>
<feature type="transmembrane region" description="Helical" evidence="16">
    <location>
        <begin position="92"/>
        <end position="116"/>
    </location>
</feature>
<dbReference type="InterPro" id="IPR013655">
    <property type="entry name" value="PAS_fold_3"/>
</dbReference>
<feature type="domain" description="Response regulatory" evidence="18">
    <location>
        <begin position="814"/>
        <end position="933"/>
    </location>
</feature>
<keyword evidence="9 23" id="KW-0418">Kinase</keyword>
<dbReference type="InterPro" id="IPR003661">
    <property type="entry name" value="HisK_dim/P_dom"/>
</dbReference>
<proteinExistence type="predicted"/>
<keyword evidence="11 16" id="KW-1133">Transmembrane helix</keyword>
<dbReference type="PROSITE" id="PS50894">
    <property type="entry name" value="HPT"/>
    <property type="match status" value="1"/>
</dbReference>
<dbReference type="SUPFAM" id="SSF47384">
    <property type="entry name" value="Homodimeric domain of signal transducing histidine kinase"/>
    <property type="match status" value="1"/>
</dbReference>
<dbReference type="Gene3D" id="3.30.565.10">
    <property type="entry name" value="Histidine kinase-like ATPase, C-terminal domain"/>
    <property type="match status" value="1"/>
</dbReference>
<feature type="modified residue" description="Phosphohistidine" evidence="14">
    <location>
        <position position="1005"/>
    </location>
</feature>
<evidence type="ECO:0000256" key="15">
    <source>
        <dbReference type="PROSITE-ProRule" id="PRU00169"/>
    </source>
</evidence>
<evidence type="ECO:0000259" key="21">
    <source>
        <dbReference type="PROSITE" id="PS50894"/>
    </source>
</evidence>
<dbReference type="AlphaFoldDB" id="K6Z412"/>
<feature type="transmembrane region" description="Helical" evidence="16">
    <location>
        <begin position="228"/>
        <end position="249"/>
    </location>
</feature>
<comment type="caution">
    <text evidence="23">The sequence shown here is derived from an EMBL/GenBank/DDBJ whole genome shotgun (WGS) entry which is preliminary data.</text>
</comment>
<comment type="catalytic activity">
    <reaction evidence="1">
        <text>ATP + protein L-histidine = ADP + protein N-phospho-L-histidine.</text>
        <dbReference type="EC" id="2.7.13.3"/>
    </reaction>
</comment>
<dbReference type="CDD" id="cd17546">
    <property type="entry name" value="REC_hyHK_CKI1_RcsC-like"/>
    <property type="match status" value="1"/>
</dbReference>
<dbReference type="CDD" id="cd00130">
    <property type="entry name" value="PAS"/>
    <property type="match status" value="2"/>
</dbReference>
<evidence type="ECO:0000313" key="23">
    <source>
        <dbReference type="EMBL" id="GAC23738.1"/>
    </source>
</evidence>
<evidence type="ECO:0000259" key="17">
    <source>
        <dbReference type="PROSITE" id="PS50109"/>
    </source>
</evidence>
<dbReference type="PROSITE" id="PS50112">
    <property type="entry name" value="PAS"/>
    <property type="match status" value="2"/>
</dbReference>
<keyword evidence="12" id="KW-0902">Two-component regulatory system</keyword>
<evidence type="ECO:0000256" key="11">
    <source>
        <dbReference type="ARBA" id="ARBA00022989"/>
    </source>
</evidence>
<dbReference type="SUPFAM" id="SSF55874">
    <property type="entry name" value="ATPase domain of HSP90 chaperone/DNA topoisomerase II/histidine kinase"/>
    <property type="match status" value="1"/>
</dbReference>
<evidence type="ECO:0000256" key="12">
    <source>
        <dbReference type="ARBA" id="ARBA00023012"/>
    </source>
</evidence>
<dbReference type="SUPFAM" id="SSF47226">
    <property type="entry name" value="Histidine-containing phosphotransfer domain, HPT domain"/>
    <property type="match status" value="1"/>
</dbReference>
<dbReference type="Gene3D" id="3.30.450.20">
    <property type="entry name" value="PAS domain"/>
    <property type="match status" value="2"/>
</dbReference>
<evidence type="ECO:0000259" key="18">
    <source>
        <dbReference type="PROSITE" id="PS50110"/>
    </source>
</evidence>
<reference evidence="23 24" key="1">
    <citation type="journal article" date="2017" name="Antonie Van Leeuwenhoek">
        <title>Rhizobium rhizosphaerae sp. nov., a novel species isolated from rice rhizosphere.</title>
        <authorList>
            <person name="Zhao J.J."/>
            <person name="Zhang J."/>
            <person name="Zhang R.J."/>
            <person name="Zhang C.W."/>
            <person name="Yin H.Q."/>
            <person name="Zhang X.X."/>
        </authorList>
    </citation>
    <scope>NUCLEOTIDE SEQUENCE [LARGE SCALE GENOMIC DNA]</scope>
    <source>
        <strain evidence="23 24">KMM 241</strain>
    </source>
</reference>
<dbReference type="eggNOG" id="COG0642">
    <property type="taxonomic scope" value="Bacteria"/>
</dbReference>
<organism evidence="23 24">
    <name type="scientific">Paraglaciecola mesophila KMM 241</name>
    <dbReference type="NCBI Taxonomy" id="1128912"/>
    <lineage>
        <taxon>Bacteria</taxon>
        <taxon>Pseudomonadati</taxon>
        <taxon>Pseudomonadota</taxon>
        <taxon>Gammaproteobacteria</taxon>
        <taxon>Alteromonadales</taxon>
        <taxon>Alteromonadaceae</taxon>
        <taxon>Paraglaciecola</taxon>
    </lineage>
</organism>
<dbReference type="CDD" id="cd16922">
    <property type="entry name" value="HATPase_EvgS-ArcB-TorS-like"/>
    <property type="match status" value="1"/>
</dbReference>
<dbReference type="PROSITE" id="PS50109">
    <property type="entry name" value="HIS_KIN"/>
    <property type="match status" value="1"/>
</dbReference>
<evidence type="ECO:0000256" key="9">
    <source>
        <dbReference type="ARBA" id="ARBA00022777"/>
    </source>
</evidence>
<dbReference type="GO" id="GO:0005886">
    <property type="term" value="C:plasma membrane"/>
    <property type="evidence" value="ECO:0007669"/>
    <property type="project" value="UniProtKB-SubCell"/>
</dbReference>
<keyword evidence="10" id="KW-0067">ATP-binding</keyword>
<dbReference type="SUPFAM" id="SSF52172">
    <property type="entry name" value="CheY-like"/>
    <property type="match status" value="1"/>
</dbReference>
<dbReference type="GO" id="GO:0000155">
    <property type="term" value="F:phosphorelay sensor kinase activity"/>
    <property type="evidence" value="ECO:0007669"/>
    <property type="project" value="InterPro"/>
</dbReference>
<feature type="domain" description="MHYT" evidence="22">
    <location>
        <begin position="55"/>
        <end position="252"/>
    </location>
</feature>
<evidence type="ECO:0000256" key="16">
    <source>
        <dbReference type="PROSITE-ProRule" id="PRU00244"/>
    </source>
</evidence>
<dbReference type="SUPFAM" id="SSF55785">
    <property type="entry name" value="PYP-like sensor domain (PAS domain)"/>
    <property type="match status" value="2"/>
</dbReference>
<feature type="domain" description="PAC" evidence="20">
    <location>
        <begin position="507"/>
        <end position="559"/>
    </location>
</feature>
<dbReference type="InterPro" id="IPR001789">
    <property type="entry name" value="Sig_transdc_resp-reg_receiver"/>
</dbReference>
<evidence type="ECO:0000256" key="2">
    <source>
        <dbReference type="ARBA" id="ARBA00004651"/>
    </source>
</evidence>
<keyword evidence="13 16" id="KW-0472">Membrane</keyword>
<keyword evidence="7 16" id="KW-0812">Transmembrane</keyword>
<evidence type="ECO:0000256" key="1">
    <source>
        <dbReference type="ARBA" id="ARBA00000085"/>
    </source>
</evidence>
<dbReference type="Gene3D" id="1.10.287.130">
    <property type="match status" value="1"/>
</dbReference>
<feature type="transmembrane region" description="Helical" evidence="16">
    <location>
        <begin position="122"/>
        <end position="144"/>
    </location>
</feature>
<dbReference type="eggNOG" id="COG0745">
    <property type="taxonomic scope" value="Bacteria"/>
</dbReference>
<evidence type="ECO:0000256" key="10">
    <source>
        <dbReference type="ARBA" id="ARBA00022840"/>
    </source>
</evidence>
<dbReference type="SMART" id="SM00388">
    <property type="entry name" value="HisKA"/>
    <property type="match status" value="1"/>
</dbReference>
<dbReference type="Pfam" id="PF00072">
    <property type="entry name" value="Response_reg"/>
    <property type="match status" value="1"/>
</dbReference>
<dbReference type="NCBIfam" id="TIGR00229">
    <property type="entry name" value="sensory_box"/>
    <property type="match status" value="2"/>
</dbReference>
<dbReference type="PROSITE" id="PS50113">
    <property type="entry name" value="PAC"/>
    <property type="match status" value="1"/>
</dbReference>
<dbReference type="GO" id="GO:0005524">
    <property type="term" value="F:ATP binding"/>
    <property type="evidence" value="ECO:0007669"/>
    <property type="project" value="UniProtKB-KW"/>
</dbReference>
<dbReference type="InterPro" id="IPR000700">
    <property type="entry name" value="PAS-assoc_C"/>
</dbReference>
<dbReference type="SMART" id="SM00086">
    <property type="entry name" value="PAC"/>
    <property type="match status" value="1"/>
</dbReference>
<dbReference type="Gene3D" id="1.20.120.160">
    <property type="entry name" value="HPT domain"/>
    <property type="match status" value="1"/>
</dbReference>
<dbReference type="eggNOG" id="COG2202">
    <property type="taxonomic scope" value="Bacteria"/>
</dbReference>
<dbReference type="InterPro" id="IPR036641">
    <property type="entry name" value="HPT_dom_sf"/>
</dbReference>
<feature type="domain" description="PAS" evidence="19">
    <location>
        <begin position="304"/>
        <end position="375"/>
    </location>
</feature>
<dbReference type="InterPro" id="IPR000014">
    <property type="entry name" value="PAS"/>
</dbReference>
<evidence type="ECO:0000256" key="13">
    <source>
        <dbReference type="ARBA" id="ARBA00023136"/>
    </source>
</evidence>
<evidence type="ECO:0000256" key="3">
    <source>
        <dbReference type="ARBA" id="ARBA00012438"/>
    </source>
</evidence>
<dbReference type="PANTHER" id="PTHR45339">
    <property type="entry name" value="HYBRID SIGNAL TRANSDUCTION HISTIDINE KINASE J"/>
    <property type="match status" value="1"/>
</dbReference>
<evidence type="ECO:0000259" key="19">
    <source>
        <dbReference type="PROSITE" id="PS50112"/>
    </source>
</evidence>
<evidence type="ECO:0000256" key="14">
    <source>
        <dbReference type="PROSITE-ProRule" id="PRU00110"/>
    </source>
</evidence>
<keyword evidence="6" id="KW-0808">Transferase</keyword>
<protein>
    <recommendedName>
        <fullName evidence="3">histidine kinase</fullName>
        <ecNumber evidence="3">2.7.13.3</ecNumber>
    </recommendedName>
</protein>
<evidence type="ECO:0000259" key="22">
    <source>
        <dbReference type="PROSITE" id="PS50924"/>
    </source>
</evidence>
<dbReference type="RefSeq" id="WP_006991889.1">
    <property type="nucleotide sequence ID" value="NZ_BAEP01000029.1"/>
</dbReference>
<comment type="subcellular location">
    <subcellularLocation>
        <location evidence="2">Cell membrane</location>
        <topology evidence="2">Multi-pass membrane protein</topology>
    </subcellularLocation>
</comment>
<dbReference type="InterPro" id="IPR003594">
    <property type="entry name" value="HATPase_dom"/>
</dbReference>
<feature type="domain" description="Histidine kinase" evidence="17">
    <location>
        <begin position="577"/>
        <end position="794"/>
    </location>
</feature>
<evidence type="ECO:0000313" key="24">
    <source>
        <dbReference type="Proteomes" id="UP000006263"/>
    </source>
</evidence>
<dbReference type="Pfam" id="PF02518">
    <property type="entry name" value="HATPase_c"/>
    <property type="match status" value="1"/>
</dbReference>
<dbReference type="FunFam" id="1.10.287.130:FF:000004">
    <property type="entry name" value="Ethylene receptor 1"/>
    <property type="match status" value="1"/>
</dbReference>
<dbReference type="Pfam" id="PF00512">
    <property type="entry name" value="HisKA"/>
    <property type="match status" value="1"/>
</dbReference>
<keyword evidence="8" id="KW-0547">Nucleotide-binding</keyword>
<evidence type="ECO:0000256" key="4">
    <source>
        <dbReference type="ARBA" id="ARBA00022475"/>
    </source>
</evidence>
<dbReference type="EC" id="2.7.13.3" evidence="3"/>
<keyword evidence="5 15" id="KW-0597">Phosphoprotein</keyword>
<dbReference type="SMART" id="SM00091">
    <property type="entry name" value="PAS"/>
    <property type="match status" value="2"/>
</dbReference>
<dbReference type="Pfam" id="PF08447">
    <property type="entry name" value="PAS_3"/>
    <property type="match status" value="1"/>
</dbReference>
<dbReference type="InterPro" id="IPR011006">
    <property type="entry name" value="CheY-like_superfamily"/>
</dbReference>
<dbReference type="PROSITE" id="PS50110">
    <property type="entry name" value="RESPONSE_REGULATORY"/>
    <property type="match status" value="1"/>
</dbReference>
<gene>
    <name evidence="23" type="ORF">GMES_1439</name>
</gene>
<dbReference type="SMART" id="SM00448">
    <property type="entry name" value="REC"/>
    <property type="match status" value="1"/>
</dbReference>